<organism evidence="1 2">
    <name type="scientific">Mortierella polycephala</name>
    <dbReference type="NCBI Taxonomy" id="41804"/>
    <lineage>
        <taxon>Eukaryota</taxon>
        <taxon>Fungi</taxon>
        <taxon>Fungi incertae sedis</taxon>
        <taxon>Mucoromycota</taxon>
        <taxon>Mortierellomycotina</taxon>
        <taxon>Mortierellomycetes</taxon>
        <taxon>Mortierellales</taxon>
        <taxon>Mortierellaceae</taxon>
        <taxon>Mortierella</taxon>
    </lineage>
</organism>
<protein>
    <submittedName>
        <fullName evidence="1">Uncharacterized protein</fullName>
    </submittedName>
</protein>
<proteinExistence type="predicted"/>
<feature type="non-terminal residue" evidence="1">
    <location>
        <position position="71"/>
    </location>
</feature>
<dbReference type="EMBL" id="JAAAJA010001537">
    <property type="protein sequence ID" value="KAG0247198.1"/>
    <property type="molecule type" value="Genomic_DNA"/>
</dbReference>
<reference evidence="1" key="1">
    <citation type="journal article" date="2020" name="Fungal Divers.">
        <title>Resolving the Mortierellaceae phylogeny through synthesis of multi-gene phylogenetics and phylogenomics.</title>
        <authorList>
            <person name="Vandepol N."/>
            <person name="Liber J."/>
            <person name="Desiro A."/>
            <person name="Na H."/>
            <person name="Kennedy M."/>
            <person name="Barry K."/>
            <person name="Grigoriev I.V."/>
            <person name="Miller A.N."/>
            <person name="O'Donnell K."/>
            <person name="Stajich J.E."/>
            <person name="Bonito G."/>
        </authorList>
    </citation>
    <scope>NUCLEOTIDE SEQUENCE</scope>
    <source>
        <strain evidence="1">KOD948</strain>
    </source>
</reference>
<name>A0A9P6TUW1_9FUNG</name>
<accession>A0A9P6TUW1</accession>
<sequence length="71" mass="8115">MSQQYQTTCSLAHDVPMPGTTPIWPIWIHTENVNVNMELDSLRLIYNTLLDTVNVDNIVRARELIGGHVIR</sequence>
<evidence type="ECO:0000313" key="1">
    <source>
        <dbReference type="EMBL" id="KAG0247198.1"/>
    </source>
</evidence>
<dbReference type="Proteomes" id="UP000726737">
    <property type="component" value="Unassembled WGS sequence"/>
</dbReference>
<dbReference type="AlphaFoldDB" id="A0A9P6TUW1"/>
<gene>
    <name evidence="1" type="ORF">BG011_001877</name>
</gene>
<keyword evidence="2" id="KW-1185">Reference proteome</keyword>
<evidence type="ECO:0000313" key="2">
    <source>
        <dbReference type="Proteomes" id="UP000726737"/>
    </source>
</evidence>
<comment type="caution">
    <text evidence="1">The sequence shown here is derived from an EMBL/GenBank/DDBJ whole genome shotgun (WGS) entry which is preliminary data.</text>
</comment>